<proteinExistence type="predicted"/>
<organism evidence="2">
    <name type="scientific">mine drainage metagenome</name>
    <dbReference type="NCBI Taxonomy" id="410659"/>
    <lineage>
        <taxon>unclassified sequences</taxon>
        <taxon>metagenomes</taxon>
        <taxon>ecological metagenomes</taxon>
    </lineage>
</organism>
<keyword evidence="1" id="KW-1133">Transmembrane helix</keyword>
<feature type="transmembrane region" description="Helical" evidence="1">
    <location>
        <begin position="6"/>
        <end position="25"/>
    </location>
</feature>
<name>A0A1J5SKG7_9ZZZZ</name>
<accession>A0A1J5SKG7</accession>
<keyword evidence="1" id="KW-0472">Membrane</keyword>
<gene>
    <name evidence="2" type="ORF">GALL_158080</name>
</gene>
<protein>
    <submittedName>
        <fullName evidence="2">Uncharacterized protein</fullName>
    </submittedName>
</protein>
<dbReference type="EMBL" id="MLJW01000077">
    <property type="protein sequence ID" value="OIR02188.1"/>
    <property type="molecule type" value="Genomic_DNA"/>
</dbReference>
<comment type="caution">
    <text evidence="2">The sequence shown here is derived from an EMBL/GenBank/DDBJ whole genome shotgun (WGS) entry which is preliminary data.</text>
</comment>
<evidence type="ECO:0000313" key="2">
    <source>
        <dbReference type="EMBL" id="OIR02188.1"/>
    </source>
</evidence>
<sequence length="193" mass="21648">MEPWQTILLAFGGNAALLAVLGWLGKSLLDKLIVRDTKQFESDLKAKTDAEIERIKNELLRSVESYKVQLKKSEFLFQKEFEAASAFTAVRQSIHPGFIAPMMDWYDACDEIARNFGRIEKELAAFLSKHGAVLTDDERNILVSAMSDAGHGKFDIVDGEVDPDANTQAGVLYENLKLLEEKLVIRVRDQSSL</sequence>
<dbReference type="AlphaFoldDB" id="A0A1J5SKG7"/>
<evidence type="ECO:0000256" key="1">
    <source>
        <dbReference type="SAM" id="Phobius"/>
    </source>
</evidence>
<reference evidence="2" key="1">
    <citation type="submission" date="2016-10" db="EMBL/GenBank/DDBJ databases">
        <title>Sequence of Gallionella enrichment culture.</title>
        <authorList>
            <person name="Poehlein A."/>
            <person name="Muehling M."/>
            <person name="Daniel R."/>
        </authorList>
    </citation>
    <scope>NUCLEOTIDE SEQUENCE</scope>
</reference>
<keyword evidence="1" id="KW-0812">Transmembrane</keyword>